<dbReference type="InterPro" id="IPR012783">
    <property type="entry name" value="Znf_C4_TraR"/>
</dbReference>
<evidence type="ECO:0000313" key="6">
    <source>
        <dbReference type="EMBL" id="QSX35504.1"/>
    </source>
</evidence>
<organism evidence="6 7">
    <name type="scientific">Shewanella avicenniae</name>
    <dbReference type="NCBI Taxonomy" id="2814294"/>
    <lineage>
        <taxon>Bacteria</taxon>
        <taxon>Pseudomonadati</taxon>
        <taxon>Pseudomonadota</taxon>
        <taxon>Gammaproteobacteria</taxon>
        <taxon>Alteromonadales</taxon>
        <taxon>Shewanellaceae</taxon>
        <taxon>Shewanella</taxon>
    </lineage>
</organism>
<dbReference type="Gene3D" id="1.20.120.910">
    <property type="entry name" value="DksA, coiled-coil domain"/>
    <property type="match status" value="1"/>
</dbReference>
<dbReference type="Pfam" id="PF01258">
    <property type="entry name" value="zf-dskA_traR"/>
    <property type="match status" value="1"/>
</dbReference>
<reference evidence="6 7" key="1">
    <citation type="submission" date="2021-03" db="EMBL/GenBank/DDBJ databases">
        <title>Novel species identification of genus Shewanella.</title>
        <authorList>
            <person name="Liu G."/>
            <person name="Zhang Q."/>
        </authorList>
    </citation>
    <scope>NUCLEOTIDE SEQUENCE [LARGE SCALE GENOMIC DNA]</scope>
    <source>
        <strain evidence="6 7">FJAT-51800</strain>
    </source>
</reference>
<evidence type="ECO:0000256" key="4">
    <source>
        <dbReference type="PROSITE-ProRule" id="PRU00510"/>
    </source>
</evidence>
<keyword evidence="7" id="KW-1185">Reference proteome</keyword>
<feature type="domain" description="Zinc finger DksA/TraR C4-type" evidence="5">
    <location>
        <begin position="35"/>
        <end position="66"/>
    </location>
</feature>
<evidence type="ECO:0000256" key="3">
    <source>
        <dbReference type="ARBA" id="ARBA00022833"/>
    </source>
</evidence>
<sequence>MMDVFDRASDREQQERDAAIAAVLDASRPDSLATGYCMDCGDDIEAERLAVMPHAPRCVSCQQLAETRQHIRTGGRRA</sequence>
<keyword evidence="1" id="KW-0479">Metal-binding</keyword>
<name>A0ABX7QVH7_9GAMM</name>
<dbReference type="Proteomes" id="UP000662770">
    <property type="component" value="Chromosome"/>
</dbReference>
<feature type="zinc finger region" description="dksA C4-type" evidence="4">
    <location>
        <begin position="37"/>
        <end position="61"/>
    </location>
</feature>
<evidence type="ECO:0000256" key="2">
    <source>
        <dbReference type="ARBA" id="ARBA00022771"/>
    </source>
</evidence>
<dbReference type="InterPro" id="IPR000962">
    <property type="entry name" value="Znf_DskA_TraR"/>
</dbReference>
<gene>
    <name evidence="6" type="ORF">JYB87_12695</name>
</gene>
<evidence type="ECO:0000259" key="5">
    <source>
        <dbReference type="Pfam" id="PF01258"/>
    </source>
</evidence>
<keyword evidence="2" id="KW-0863">Zinc-finger</keyword>
<dbReference type="SUPFAM" id="SSF57716">
    <property type="entry name" value="Glucocorticoid receptor-like (DNA-binding domain)"/>
    <property type="match status" value="1"/>
</dbReference>
<dbReference type="EMBL" id="CP071503">
    <property type="protein sequence ID" value="QSX35504.1"/>
    <property type="molecule type" value="Genomic_DNA"/>
</dbReference>
<dbReference type="NCBIfam" id="TIGR02419">
    <property type="entry name" value="C4_traR_proteo"/>
    <property type="match status" value="1"/>
</dbReference>
<evidence type="ECO:0000256" key="1">
    <source>
        <dbReference type="ARBA" id="ARBA00022723"/>
    </source>
</evidence>
<evidence type="ECO:0000313" key="7">
    <source>
        <dbReference type="Proteomes" id="UP000662770"/>
    </source>
</evidence>
<protein>
    <submittedName>
        <fullName evidence="6">TraR/DksA C4-type zinc finger protein</fullName>
    </submittedName>
</protein>
<accession>A0ABX7QVH7</accession>
<keyword evidence="3" id="KW-0862">Zinc</keyword>
<dbReference type="PROSITE" id="PS51128">
    <property type="entry name" value="ZF_DKSA_2"/>
    <property type="match status" value="1"/>
</dbReference>
<proteinExistence type="predicted"/>